<keyword evidence="7" id="KW-1185">Reference proteome</keyword>
<dbReference type="PRINTS" id="PR00039">
    <property type="entry name" value="HTHLYSR"/>
</dbReference>
<evidence type="ECO:0000313" key="7">
    <source>
        <dbReference type="Proteomes" id="UP000245754"/>
    </source>
</evidence>
<comment type="caution">
    <text evidence="6">The sequence shown here is derived from an EMBL/GenBank/DDBJ whole genome shotgun (WGS) entry which is preliminary data.</text>
</comment>
<evidence type="ECO:0000313" key="6">
    <source>
        <dbReference type="EMBL" id="PWK34195.1"/>
    </source>
</evidence>
<dbReference type="GO" id="GO:0003677">
    <property type="term" value="F:DNA binding"/>
    <property type="evidence" value="ECO:0007669"/>
    <property type="project" value="UniProtKB-KW"/>
</dbReference>
<dbReference type="FunFam" id="1.10.10.10:FF:000001">
    <property type="entry name" value="LysR family transcriptional regulator"/>
    <property type="match status" value="1"/>
</dbReference>
<sequence>MELRYFRTFVIAAEQLHFGRTAEILGIAQPAVTQQIKALEARLEFKVFKRVRRGIELTDAGAVFLTHARQALAHAETAVLAGRRASRGELGKLSIAYASSVALEPELPALLRRFAQARPDVELELRGIPVQDQMHALADERIDVAFLRSPPGPLDSAIRLTPFSRTQLDVVLASDHRSAKKKHMTLRDIGDDVFIVVDDPPGVGLGHRIQELCLEAGFEPTRTIRTSDSVGVTSFAAAGLGIGVVPRTLSRYAVAGAVFKPLEMANAYSEVVIATRTYDHSAATRALLRMAAER</sequence>
<keyword evidence="3 6" id="KW-0238">DNA-binding</keyword>
<protein>
    <submittedName>
        <fullName evidence="6">DNA-binding transcriptional LysR family regulator</fullName>
    </submittedName>
</protein>
<evidence type="ECO:0000256" key="1">
    <source>
        <dbReference type="ARBA" id="ARBA00009437"/>
    </source>
</evidence>
<dbReference type="CDD" id="cd08414">
    <property type="entry name" value="PBP2_LTTR_aromatics_like"/>
    <property type="match status" value="1"/>
</dbReference>
<name>A0A316EQ28_9BURK</name>
<dbReference type="PROSITE" id="PS50931">
    <property type="entry name" value="HTH_LYSR"/>
    <property type="match status" value="1"/>
</dbReference>
<dbReference type="GO" id="GO:0032993">
    <property type="term" value="C:protein-DNA complex"/>
    <property type="evidence" value="ECO:0007669"/>
    <property type="project" value="TreeGrafter"/>
</dbReference>
<dbReference type="Gene3D" id="3.40.190.10">
    <property type="entry name" value="Periplasmic binding protein-like II"/>
    <property type="match status" value="2"/>
</dbReference>
<dbReference type="InterPro" id="IPR036388">
    <property type="entry name" value="WH-like_DNA-bd_sf"/>
</dbReference>
<dbReference type="EMBL" id="QGGT01000003">
    <property type="protein sequence ID" value="PWK34195.1"/>
    <property type="molecule type" value="Genomic_DNA"/>
</dbReference>
<dbReference type="Proteomes" id="UP000245754">
    <property type="component" value="Unassembled WGS sequence"/>
</dbReference>
<proteinExistence type="inferred from homology"/>
<feature type="domain" description="HTH lysR-type" evidence="5">
    <location>
        <begin position="1"/>
        <end position="58"/>
    </location>
</feature>
<evidence type="ECO:0000256" key="2">
    <source>
        <dbReference type="ARBA" id="ARBA00023015"/>
    </source>
</evidence>
<reference evidence="6 7" key="1">
    <citation type="submission" date="2018-05" db="EMBL/GenBank/DDBJ databases">
        <title>Genomic Encyclopedia of Type Strains, Phase IV (KMG-V): Genome sequencing to study the core and pangenomes of soil and plant-associated prokaryotes.</title>
        <authorList>
            <person name="Whitman W."/>
        </authorList>
    </citation>
    <scope>NUCLEOTIDE SEQUENCE [LARGE SCALE GENOMIC DNA]</scope>
    <source>
        <strain evidence="6 7">SLV-132</strain>
    </source>
</reference>
<keyword evidence="4" id="KW-0804">Transcription</keyword>
<accession>A0A316EQ28</accession>
<dbReference type="SUPFAM" id="SSF53850">
    <property type="entry name" value="Periplasmic binding protein-like II"/>
    <property type="match status" value="1"/>
</dbReference>
<dbReference type="PANTHER" id="PTHR30346:SF28">
    <property type="entry name" value="HTH-TYPE TRANSCRIPTIONAL REGULATOR CYNR"/>
    <property type="match status" value="1"/>
</dbReference>
<evidence type="ECO:0000256" key="3">
    <source>
        <dbReference type="ARBA" id="ARBA00023125"/>
    </source>
</evidence>
<dbReference type="InterPro" id="IPR036390">
    <property type="entry name" value="WH_DNA-bd_sf"/>
</dbReference>
<evidence type="ECO:0000256" key="4">
    <source>
        <dbReference type="ARBA" id="ARBA00023163"/>
    </source>
</evidence>
<dbReference type="SUPFAM" id="SSF46785">
    <property type="entry name" value="Winged helix' DNA-binding domain"/>
    <property type="match status" value="1"/>
</dbReference>
<dbReference type="InterPro" id="IPR005119">
    <property type="entry name" value="LysR_subst-bd"/>
</dbReference>
<dbReference type="PANTHER" id="PTHR30346">
    <property type="entry name" value="TRANSCRIPTIONAL DUAL REGULATOR HCAR-RELATED"/>
    <property type="match status" value="1"/>
</dbReference>
<evidence type="ECO:0000259" key="5">
    <source>
        <dbReference type="PROSITE" id="PS50931"/>
    </source>
</evidence>
<dbReference type="Pfam" id="PF03466">
    <property type="entry name" value="LysR_substrate"/>
    <property type="match status" value="1"/>
</dbReference>
<dbReference type="GO" id="GO:0003700">
    <property type="term" value="F:DNA-binding transcription factor activity"/>
    <property type="evidence" value="ECO:0007669"/>
    <property type="project" value="InterPro"/>
</dbReference>
<comment type="similarity">
    <text evidence="1">Belongs to the LysR transcriptional regulatory family.</text>
</comment>
<dbReference type="InterPro" id="IPR000847">
    <property type="entry name" value="LysR_HTH_N"/>
</dbReference>
<dbReference type="AlphaFoldDB" id="A0A316EQ28"/>
<gene>
    <name evidence="6" type="ORF">C7419_103514</name>
</gene>
<dbReference type="Pfam" id="PF00126">
    <property type="entry name" value="HTH_1"/>
    <property type="match status" value="1"/>
</dbReference>
<keyword evidence="2" id="KW-0805">Transcription regulation</keyword>
<dbReference type="RefSeq" id="WP_109584242.1">
    <property type="nucleotide sequence ID" value="NZ_QGGT01000003.1"/>
</dbReference>
<organism evidence="6 7">
    <name type="scientific">Cupriavidus plantarum</name>
    <dbReference type="NCBI Taxonomy" id="942865"/>
    <lineage>
        <taxon>Bacteria</taxon>
        <taxon>Pseudomonadati</taxon>
        <taxon>Pseudomonadota</taxon>
        <taxon>Betaproteobacteria</taxon>
        <taxon>Burkholderiales</taxon>
        <taxon>Burkholderiaceae</taxon>
        <taxon>Cupriavidus</taxon>
    </lineage>
</organism>
<dbReference type="Gene3D" id="1.10.10.10">
    <property type="entry name" value="Winged helix-like DNA-binding domain superfamily/Winged helix DNA-binding domain"/>
    <property type="match status" value="1"/>
</dbReference>